<name>A0A811VGC3_CERCA</name>
<organism evidence="2 3">
    <name type="scientific">Ceratitis capitata</name>
    <name type="common">Mediterranean fruit fly</name>
    <name type="synonym">Tephritis capitata</name>
    <dbReference type="NCBI Taxonomy" id="7213"/>
    <lineage>
        <taxon>Eukaryota</taxon>
        <taxon>Metazoa</taxon>
        <taxon>Ecdysozoa</taxon>
        <taxon>Arthropoda</taxon>
        <taxon>Hexapoda</taxon>
        <taxon>Insecta</taxon>
        <taxon>Pterygota</taxon>
        <taxon>Neoptera</taxon>
        <taxon>Endopterygota</taxon>
        <taxon>Diptera</taxon>
        <taxon>Brachycera</taxon>
        <taxon>Muscomorpha</taxon>
        <taxon>Tephritoidea</taxon>
        <taxon>Tephritidae</taxon>
        <taxon>Ceratitis</taxon>
        <taxon>Ceratitis</taxon>
    </lineage>
</organism>
<feature type="region of interest" description="Disordered" evidence="1">
    <location>
        <begin position="115"/>
        <end position="134"/>
    </location>
</feature>
<keyword evidence="3" id="KW-1185">Reference proteome</keyword>
<evidence type="ECO:0000256" key="1">
    <source>
        <dbReference type="SAM" id="MobiDB-lite"/>
    </source>
</evidence>
<dbReference type="AlphaFoldDB" id="A0A811VGC3"/>
<proteinExistence type="predicted"/>
<feature type="compositionally biased region" description="Basic residues" evidence="1">
    <location>
        <begin position="115"/>
        <end position="126"/>
    </location>
</feature>
<dbReference type="Proteomes" id="UP000606786">
    <property type="component" value="Unassembled WGS sequence"/>
</dbReference>
<protein>
    <submittedName>
        <fullName evidence="2">(Mediterranean fruit fly) hypothetical protein</fullName>
    </submittedName>
</protein>
<reference evidence="2" key="1">
    <citation type="submission" date="2020-11" db="EMBL/GenBank/DDBJ databases">
        <authorList>
            <person name="Whitehead M."/>
        </authorList>
    </citation>
    <scope>NUCLEOTIDE SEQUENCE</scope>
    <source>
        <strain evidence="2">EGII</strain>
    </source>
</reference>
<gene>
    <name evidence="2" type="ORF">CCAP1982_LOCUS22299</name>
</gene>
<evidence type="ECO:0000313" key="3">
    <source>
        <dbReference type="Proteomes" id="UP000606786"/>
    </source>
</evidence>
<sequence length="134" mass="14891">MVDLTVLMNGEILKIDIIQGRSRRIENGTNVAGLGNNALKIELSLFTWLYKILKLFTPFISGVNVTAWHGYGNAAGAVAGKDKNNQRMCTRRPHTHHNTPALVLLYKMTPTKKRVERQGKGSKNHLLKNAPSSN</sequence>
<evidence type="ECO:0000313" key="2">
    <source>
        <dbReference type="EMBL" id="CAD7014297.1"/>
    </source>
</evidence>
<dbReference type="EMBL" id="CAJHJT010000056">
    <property type="protein sequence ID" value="CAD7014297.1"/>
    <property type="molecule type" value="Genomic_DNA"/>
</dbReference>
<accession>A0A811VGC3</accession>
<comment type="caution">
    <text evidence="2">The sequence shown here is derived from an EMBL/GenBank/DDBJ whole genome shotgun (WGS) entry which is preliminary data.</text>
</comment>